<sequence length="111" mass="12386">MATAEELTASLPADFRRMLRDAARRAGLTMPLHPPPPTHSKLTDFYKAKHYLPHAHAMPPFPDFMDFVKGTWAALAKAVLPARRFSPFTNMESWSEEYATGTAQVEDGVQA</sequence>
<dbReference type="EMBL" id="JAINUG010000030">
    <property type="protein sequence ID" value="KAJ8409468.1"/>
    <property type="molecule type" value="Genomic_DNA"/>
</dbReference>
<gene>
    <name evidence="1" type="ORF">AAFF_G00228690</name>
</gene>
<name>A0AAD7WUG1_9TELE</name>
<organism evidence="1 2">
    <name type="scientific">Aldrovandia affinis</name>
    <dbReference type="NCBI Taxonomy" id="143900"/>
    <lineage>
        <taxon>Eukaryota</taxon>
        <taxon>Metazoa</taxon>
        <taxon>Chordata</taxon>
        <taxon>Craniata</taxon>
        <taxon>Vertebrata</taxon>
        <taxon>Euteleostomi</taxon>
        <taxon>Actinopterygii</taxon>
        <taxon>Neopterygii</taxon>
        <taxon>Teleostei</taxon>
        <taxon>Notacanthiformes</taxon>
        <taxon>Halosauridae</taxon>
        <taxon>Aldrovandia</taxon>
    </lineage>
</organism>
<reference evidence="1" key="1">
    <citation type="journal article" date="2023" name="Science">
        <title>Genome structures resolve the early diversification of teleost fishes.</title>
        <authorList>
            <person name="Parey E."/>
            <person name="Louis A."/>
            <person name="Montfort J."/>
            <person name="Bouchez O."/>
            <person name="Roques C."/>
            <person name="Iampietro C."/>
            <person name="Lluch J."/>
            <person name="Castinel A."/>
            <person name="Donnadieu C."/>
            <person name="Desvignes T."/>
            <person name="Floi Bucao C."/>
            <person name="Jouanno E."/>
            <person name="Wen M."/>
            <person name="Mejri S."/>
            <person name="Dirks R."/>
            <person name="Jansen H."/>
            <person name="Henkel C."/>
            <person name="Chen W.J."/>
            <person name="Zahm M."/>
            <person name="Cabau C."/>
            <person name="Klopp C."/>
            <person name="Thompson A.W."/>
            <person name="Robinson-Rechavi M."/>
            <person name="Braasch I."/>
            <person name="Lecointre G."/>
            <person name="Bobe J."/>
            <person name="Postlethwait J.H."/>
            <person name="Berthelot C."/>
            <person name="Roest Crollius H."/>
            <person name="Guiguen Y."/>
        </authorList>
    </citation>
    <scope>NUCLEOTIDE SEQUENCE</scope>
    <source>
        <strain evidence="1">NC1722</strain>
    </source>
</reference>
<evidence type="ECO:0000313" key="2">
    <source>
        <dbReference type="Proteomes" id="UP001221898"/>
    </source>
</evidence>
<evidence type="ECO:0000313" key="1">
    <source>
        <dbReference type="EMBL" id="KAJ8409468.1"/>
    </source>
</evidence>
<keyword evidence="2" id="KW-1185">Reference proteome</keyword>
<dbReference type="Proteomes" id="UP001221898">
    <property type="component" value="Unassembled WGS sequence"/>
</dbReference>
<comment type="caution">
    <text evidence="1">The sequence shown here is derived from an EMBL/GenBank/DDBJ whole genome shotgun (WGS) entry which is preliminary data.</text>
</comment>
<proteinExistence type="predicted"/>
<accession>A0AAD7WUG1</accession>
<dbReference type="AlphaFoldDB" id="A0AAD7WUG1"/>
<protein>
    <submittedName>
        <fullName evidence="1">Uncharacterized protein</fullName>
    </submittedName>
</protein>